<sequence length="129" mass="14835">MVLFSEGLSEGQGEEEDDAKDWRMIRHYYRIADLPESFLGSREPARRTHVTSLAERLEREARLLKVRRSWRTIRRKTKEAVKTTSWVTLDRNVGQLGEQRALGSVSAAQIGPHFGDSSLQGQRRAITQR</sequence>
<dbReference type="Proteomes" id="UP000315295">
    <property type="component" value="Unassembled WGS sequence"/>
</dbReference>
<evidence type="ECO:0000313" key="1">
    <source>
        <dbReference type="EMBL" id="TQD90541.1"/>
    </source>
</evidence>
<gene>
    <name evidence="1" type="ORF">C1H46_023887</name>
</gene>
<proteinExistence type="predicted"/>
<comment type="caution">
    <text evidence="1">The sequence shown here is derived from an EMBL/GenBank/DDBJ whole genome shotgun (WGS) entry which is preliminary data.</text>
</comment>
<evidence type="ECO:0000313" key="2">
    <source>
        <dbReference type="Proteomes" id="UP000315295"/>
    </source>
</evidence>
<reference evidence="1 2" key="1">
    <citation type="journal article" date="2019" name="G3 (Bethesda)">
        <title>Sequencing of a Wild Apple (Malus baccata) Genome Unravels the Differences Between Cultivated and Wild Apple Species Regarding Disease Resistance and Cold Tolerance.</title>
        <authorList>
            <person name="Chen X."/>
        </authorList>
    </citation>
    <scope>NUCLEOTIDE SEQUENCE [LARGE SCALE GENOMIC DNA]</scope>
    <source>
        <strain evidence="2">cv. Shandingzi</strain>
        <tissue evidence="1">Leaves</tissue>
    </source>
</reference>
<name>A0A540LVK4_MALBA</name>
<organism evidence="1 2">
    <name type="scientific">Malus baccata</name>
    <name type="common">Siberian crab apple</name>
    <name type="synonym">Pyrus baccata</name>
    <dbReference type="NCBI Taxonomy" id="106549"/>
    <lineage>
        <taxon>Eukaryota</taxon>
        <taxon>Viridiplantae</taxon>
        <taxon>Streptophyta</taxon>
        <taxon>Embryophyta</taxon>
        <taxon>Tracheophyta</taxon>
        <taxon>Spermatophyta</taxon>
        <taxon>Magnoliopsida</taxon>
        <taxon>eudicotyledons</taxon>
        <taxon>Gunneridae</taxon>
        <taxon>Pentapetalae</taxon>
        <taxon>rosids</taxon>
        <taxon>fabids</taxon>
        <taxon>Rosales</taxon>
        <taxon>Rosaceae</taxon>
        <taxon>Amygdaloideae</taxon>
        <taxon>Maleae</taxon>
        <taxon>Malus</taxon>
    </lineage>
</organism>
<accession>A0A540LVK4</accession>
<keyword evidence="2" id="KW-1185">Reference proteome</keyword>
<protein>
    <submittedName>
        <fullName evidence="1">Uncharacterized protein</fullName>
    </submittedName>
</protein>
<dbReference type="EMBL" id="VIEB01000449">
    <property type="protein sequence ID" value="TQD90541.1"/>
    <property type="molecule type" value="Genomic_DNA"/>
</dbReference>
<dbReference type="AlphaFoldDB" id="A0A540LVK4"/>